<evidence type="ECO:0000313" key="3">
    <source>
        <dbReference type="Proteomes" id="UP000218287"/>
    </source>
</evidence>
<keyword evidence="3" id="KW-1185">Reference proteome</keyword>
<proteinExistence type="predicted"/>
<name>A0A1Z4GK33_9CYAN</name>
<keyword evidence="1" id="KW-0472">Membrane</keyword>
<dbReference type="EMBL" id="AP018174">
    <property type="protein sequence ID" value="BAY17863.1"/>
    <property type="molecule type" value="Genomic_DNA"/>
</dbReference>
<evidence type="ECO:0000256" key="1">
    <source>
        <dbReference type="SAM" id="Phobius"/>
    </source>
</evidence>
<protein>
    <submittedName>
        <fullName evidence="2">Uncharacterized protein</fullName>
    </submittedName>
</protein>
<evidence type="ECO:0000313" key="2">
    <source>
        <dbReference type="EMBL" id="BAY17863.1"/>
    </source>
</evidence>
<dbReference type="AlphaFoldDB" id="A0A1Z4GK33"/>
<gene>
    <name evidence="2" type="ORF">NIES21_37050</name>
</gene>
<feature type="transmembrane region" description="Helical" evidence="1">
    <location>
        <begin position="20"/>
        <end position="43"/>
    </location>
</feature>
<reference evidence="2 3" key="1">
    <citation type="submission" date="2017-06" db="EMBL/GenBank/DDBJ databases">
        <title>Genome sequencing of cyanobaciteial culture collection at National Institute for Environmental Studies (NIES).</title>
        <authorList>
            <person name="Hirose Y."/>
            <person name="Shimura Y."/>
            <person name="Fujisawa T."/>
            <person name="Nakamura Y."/>
            <person name="Kawachi M."/>
        </authorList>
    </citation>
    <scope>NUCLEOTIDE SEQUENCE [LARGE SCALE GENOMIC DNA]</scope>
    <source>
        <strain evidence="2 3">NIES-21</strain>
    </source>
</reference>
<accession>A0A1Z4GK33</accession>
<keyword evidence="1" id="KW-1133">Transmembrane helix</keyword>
<keyword evidence="1" id="KW-0812">Transmembrane</keyword>
<organism evidence="2 3">
    <name type="scientific">Anabaenopsis circularis NIES-21</name>
    <dbReference type="NCBI Taxonomy" id="1085406"/>
    <lineage>
        <taxon>Bacteria</taxon>
        <taxon>Bacillati</taxon>
        <taxon>Cyanobacteriota</taxon>
        <taxon>Cyanophyceae</taxon>
        <taxon>Nostocales</taxon>
        <taxon>Nodulariaceae</taxon>
        <taxon>Anabaenopsis</taxon>
    </lineage>
</organism>
<sequence>MSSFLAVEMIYKSLSPRIFLAIKFISICLITGALGLELANLYLPLNKIFTLPSLNIILTLERFALITHFLEAVIAVFYAHSKNKIPLNYGVYTFFVGTIGLLELFNNEDI</sequence>
<feature type="transmembrane region" description="Helical" evidence="1">
    <location>
        <begin position="63"/>
        <end position="80"/>
    </location>
</feature>
<dbReference type="Proteomes" id="UP000218287">
    <property type="component" value="Chromosome"/>
</dbReference>
<feature type="transmembrane region" description="Helical" evidence="1">
    <location>
        <begin position="87"/>
        <end position="105"/>
    </location>
</feature>